<dbReference type="AlphaFoldDB" id="A0A1T4TAZ8"/>
<feature type="compositionally biased region" description="Polar residues" evidence="5">
    <location>
        <begin position="397"/>
        <end position="414"/>
    </location>
</feature>
<dbReference type="InterPro" id="IPR006059">
    <property type="entry name" value="SBP"/>
</dbReference>
<evidence type="ECO:0000313" key="8">
    <source>
        <dbReference type="Proteomes" id="UP000190135"/>
    </source>
</evidence>
<dbReference type="GO" id="GO:1901982">
    <property type="term" value="F:maltose binding"/>
    <property type="evidence" value="ECO:0007669"/>
    <property type="project" value="TreeGrafter"/>
</dbReference>
<dbReference type="GO" id="GO:0055052">
    <property type="term" value="C:ATP-binding cassette (ABC) transporter complex, substrate-binding subunit-containing"/>
    <property type="evidence" value="ECO:0007669"/>
    <property type="project" value="TreeGrafter"/>
</dbReference>
<dbReference type="CDD" id="cd13585">
    <property type="entry name" value="PBP2_TMBP_like"/>
    <property type="match status" value="1"/>
</dbReference>
<dbReference type="SUPFAM" id="SSF53850">
    <property type="entry name" value="Periplasmic binding protein-like II"/>
    <property type="match status" value="1"/>
</dbReference>
<dbReference type="OrthoDB" id="9805950at2"/>
<dbReference type="PANTHER" id="PTHR30061">
    <property type="entry name" value="MALTOSE-BINDING PERIPLASMIC PROTEIN"/>
    <property type="match status" value="1"/>
</dbReference>
<name>A0A1T4TAZ8_9HYPH</name>
<evidence type="ECO:0000256" key="4">
    <source>
        <dbReference type="ARBA" id="ARBA00022764"/>
    </source>
</evidence>
<evidence type="ECO:0000256" key="3">
    <source>
        <dbReference type="ARBA" id="ARBA00022729"/>
    </source>
</evidence>
<reference evidence="7 8" key="1">
    <citation type="submission" date="2017-02" db="EMBL/GenBank/DDBJ databases">
        <authorList>
            <person name="Peterson S.W."/>
        </authorList>
    </citation>
    <scope>NUCLEOTIDE SEQUENCE [LARGE SCALE GENOMIC DNA]</scope>
    <source>
        <strain evidence="7 8">USBA 369</strain>
    </source>
</reference>
<evidence type="ECO:0000256" key="2">
    <source>
        <dbReference type="ARBA" id="ARBA00022448"/>
    </source>
</evidence>
<keyword evidence="8" id="KW-1185">Reference proteome</keyword>
<feature type="signal peptide" evidence="6">
    <location>
        <begin position="1"/>
        <end position="22"/>
    </location>
</feature>
<evidence type="ECO:0000256" key="6">
    <source>
        <dbReference type="SAM" id="SignalP"/>
    </source>
</evidence>
<dbReference type="Pfam" id="PF01547">
    <property type="entry name" value="SBP_bac_1"/>
    <property type="match status" value="1"/>
</dbReference>
<dbReference type="Gene3D" id="3.40.190.10">
    <property type="entry name" value="Periplasmic binding protein-like II"/>
    <property type="match status" value="1"/>
</dbReference>
<accession>A0A1T4TAZ8</accession>
<keyword evidence="3 6" id="KW-0732">Signal</keyword>
<proteinExistence type="inferred from homology"/>
<dbReference type="GO" id="GO:0015768">
    <property type="term" value="P:maltose transport"/>
    <property type="evidence" value="ECO:0007669"/>
    <property type="project" value="TreeGrafter"/>
</dbReference>
<dbReference type="EMBL" id="FUXL01000022">
    <property type="protein sequence ID" value="SKA37379.1"/>
    <property type="molecule type" value="Genomic_DNA"/>
</dbReference>
<dbReference type="RefSeq" id="WP_078710321.1">
    <property type="nucleotide sequence ID" value="NZ_FUXL01000022.1"/>
</dbReference>
<dbReference type="PANTHER" id="PTHR30061:SF50">
    <property type="entry name" value="MALTOSE_MALTODEXTRIN-BINDING PERIPLASMIC PROTEIN"/>
    <property type="match status" value="1"/>
</dbReference>
<keyword evidence="2" id="KW-0813">Transport</keyword>
<comment type="similarity">
    <text evidence="1">Belongs to the bacterial solute-binding protein 1 family.</text>
</comment>
<organism evidence="7 8">
    <name type="scientific">Consotaella salsifontis</name>
    <dbReference type="NCBI Taxonomy" id="1365950"/>
    <lineage>
        <taxon>Bacteria</taxon>
        <taxon>Pseudomonadati</taxon>
        <taxon>Pseudomonadota</taxon>
        <taxon>Alphaproteobacteria</taxon>
        <taxon>Hyphomicrobiales</taxon>
        <taxon>Aurantimonadaceae</taxon>
        <taxon>Consotaella</taxon>
    </lineage>
</organism>
<evidence type="ECO:0000256" key="5">
    <source>
        <dbReference type="SAM" id="MobiDB-lite"/>
    </source>
</evidence>
<gene>
    <name evidence="7" type="ORF">SAMN05428963_12224</name>
</gene>
<evidence type="ECO:0000313" key="7">
    <source>
        <dbReference type="EMBL" id="SKA37379.1"/>
    </source>
</evidence>
<sequence>MTPRTLLMAGAISIGTVAPALAQDTVTLQFWEGHSVQEEAATIEMIKAFEDSHPNIKINRTKVSFGTNFEKITTAVASNTLPDVSPIWGGFLTQFAASGQLLDLRQYGVEDMQEGIYPGAWSFGEWQGGVYGVPYAFDARFIAYNKQAFEEAGIAQPPQTYDELYADAEKLTKKNGNTVEQYGLGIGGADALVNFYVNLLYSFGGKIFNDDETQLAIDSDAGIKAAEYLSKLAESGYVSYGGSTGDDLRNSVITGRVAMIHDGPWIFYAEQQANADHPVAVAPMPVVKQGEKSVNFGSVGAYVVYKSSQHPKEAAEFVKFMGSPEAQQYRVKLLKTGVATNVSEQPVAIETYKEWPELKTAQEALNGSQIFPTSAKWPRAFQIILPAAEAIMEGDDPQSTVESAVRQASRQLRR</sequence>
<evidence type="ECO:0000256" key="1">
    <source>
        <dbReference type="ARBA" id="ARBA00008520"/>
    </source>
</evidence>
<feature type="region of interest" description="Disordered" evidence="5">
    <location>
        <begin position="395"/>
        <end position="414"/>
    </location>
</feature>
<dbReference type="Proteomes" id="UP000190135">
    <property type="component" value="Unassembled WGS sequence"/>
</dbReference>
<feature type="chain" id="PRO_5010518522" evidence="6">
    <location>
        <begin position="23"/>
        <end position="414"/>
    </location>
</feature>
<dbReference type="GO" id="GO:0042956">
    <property type="term" value="P:maltodextrin transmembrane transport"/>
    <property type="evidence" value="ECO:0007669"/>
    <property type="project" value="TreeGrafter"/>
</dbReference>
<keyword evidence="4" id="KW-0574">Periplasm</keyword>
<protein>
    <submittedName>
        <fullName evidence="7">Carbohydrate ABC transporter substrate-binding protein, CUT1 family</fullName>
    </submittedName>
</protein>
<dbReference type="STRING" id="1365950.SAMN05428963_12224"/>